<dbReference type="Proteomes" id="UP001396334">
    <property type="component" value="Unassembled WGS sequence"/>
</dbReference>
<comment type="caution">
    <text evidence="1">The sequence shown here is derived from an EMBL/GenBank/DDBJ whole genome shotgun (WGS) entry which is preliminary data.</text>
</comment>
<name>A0ABR2SMZ0_9ROSI</name>
<evidence type="ECO:0000313" key="2">
    <source>
        <dbReference type="Proteomes" id="UP001396334"/>
    </source>
</evidence>
<dbReference type="EMBL" id="JBBPBN010000013">
    <property type="protein sequence ID" value="KAK9026504.1"/>
    <property type="molecule type" value="Genomic_DNA"/>
</dbReference>
<gene>
    <name evidence="1" type="ORF">V6N11_039342</name>
</gene>
<keyword evidence="2" id="KW-1185">Reference proteome</keyword>
<organism evidence="1 2">
    <name type="scientific">Hibiscus sabdariffa</name>
    <name type="common">roselle</name>
    <dbReference type="NCBI Taxonomy" id="183260"/>
    <lineage>
        <taxon>Eukaryota</taxon>
        <taxon>Viridiplantae</taxon>
        <taxon>Streptophyta</taxon>
        <taxon>Embryophyta</taxon>
        <taxon>Tracheophyta</taxon>
        <taxon>Spermatophyta</taxon>
        <taxon>Magnoliopsida</taxon>
        <taxon>eudicotyledons</taxon>
        <taxon>Gunneridae</taxon>
        <taxon>Pentapetalae</taxon>
        <taxon>rosids</taxon>
        <taxon>malvids</taxon>
        <taxon>Malvales</taxon>
        <taxon>Malvaceae</taxon>
        <taxon>Malvoideae</taxon>
        <taxon>Hibiscus</taxon>
    </lineage>
</organism>
<accession>A0ABR2SMZ0</accession>
<protein>
    <submittedName>
        <fullName evidence="1">Uncharacterized protein</fullName>
    </submittedName>
</protein>
<proteinExistence type="predicted"/>
<reference evidence="1 2" key="1">
    <citation type="journal article" date="2024" name="G3 (Bethesda)">
        <title>Genome assembly of Hibiscus sabdariffa L. provides insights into metabolisms of medicinal natural products.</title>
        <authorList>
            <person name="Kim T."/>
        </authorList>
    </citation>
    <scope>NUCLEOTIDE SEQUENCE [LARGE SCALE GENOMIC DNA]</scope>
    <source>
        <strain evidence="1">TK-2024</strain>
        <tissue evidence="1">Old leaves</tissue>
    </source>
</reference>
<evidence type="ECO:0000313" key="1">
    <source>
        <dbReference type="EMBL" id="KAK9026504.1"/>
    </source>
</evidence>
<sequence>MGGRGVQRSSLILKKRVAREPSNASLARRISALESELTAAQAEVASPIHEDLPPMSSMDSNVVWRANSTFEQPTASDMQG</sequence>